<dbReference type="EMBL" id="VKHT01000041">
    <property type="protein sequence ID" value="MBB0243099.1"/>
    <property type="molecule type" value="Genomic_DNA"/>
</dbReference>
<evidence type="ECO:0000313" key="2">
    <source>
        <dbReference type="Proteomes" id="UP000538929"/>
    </source>
</evidence>
<dbReference type="RefSeq" id="WP_182604822.1">
    <property type="nucleotide sequence ID" value="NZ_VKHT01000041.1"/>
</dbReference>
<organism evidence="1 2">
    <name type="scientific">Streptomyces alkaliphilus</name>
    <dbReference type="NCBI Taxonomy" id="1472722"/>
    <lineage>
        <taxon>Bacteria</taxon>
        <taxon>Bacillati</taxon>
        <taxon>Actinomycetota</taxon>
        <taxon>Actinomycetes</taxon>
        <taxon>Kitasatosporales</taxon>
        <taxon>Streptomycetaceae</taxon>
        <taxon>Streptomyces</taxon>
    </lineage>
</organism>
<name>A0A7W3Y004_9ACTN</name>
<comment type="caution">
    <text evidence="1">The sequence shown here is derived from an EMBL/GenBank/DDBJ whole genome shotgun (WGS) entry which is preliminary data.</text>
</comment>
<accession>A0A7W3Y004</accession>
<evidence type="ECO:0000313" key="1">
    <source>
        <dbReference type="EMBL" id="MBB0243099.1"/>
    </source>
</evidence>
<dbReference type="Proteomes" id="UP000538929">
    <property type="component" value="Unassembled WGS sequence"/>
</dbReference>
<proteinExistence type="predicted"/>
<sequence>MTGGSDFEYVLEDKVAPIVIKATRNAPIKDPGLKILTYVGSYALEHYLEHRKEKRFEPENDTILTVRQQIDGADQVTVFRIDSERKLRIEMNGKFIQDVERGKIDIAVDPEVDSVILITDFHDEDEIAVHGDFLVSPYPWPGPTHIDLDTGRTTNDRDDTVDFRSGGLTRGGLHGVNGALVARWEDGQPSRTACSELPPGQWKEKTDYTMSLSVTYCIVTNEGRYGFVRIASPNSYVVWEHPEGK</sequence>
<keyword evidence="2" id="KW-1185">Reference proteome</keyword>
<protein>
    <submittedName>
        <fullName evidence="1">Uncharacterized protein</fullName>
    </submittedName>
</protein>
<gene>
    <name evidence="1" type="ORF">FNQ90_02980</name>
</gene>
<dbReference type="AlphaFoldDB" id="A0A7W3Y004"/>
<reference evidence="2" key="1">
    <citation type="submission" date="2019-10" db="EMBL/GenBank/DDBJ databases">
        <title>Streptomyces sp. nov., a novel actinobacterium isolated from alkaline environment.</title>
        <authorList>
            <person name="Golinska P."/>
        </authorList>
    </citation>
    <scope>NUCLEOTIDE SEQUENCE [LARGE SCALE GENOMIC DNA]</scope>
    <source>
        <strain evidence="2">DSM 42118</strain>
    </source>
</reference>